<accession>A0A0Q2LVN5</accession>
<dbReference type="EMBL" id="LKTM01000056">
    <property type="protein sequence ID" value="KQH79961.1"/>
    <property type="molecule type" value="Genomic_DNA"/>
</dbReference>
<sequence>MLSDANTEAINTRRTPAQAPQSRTEYRYSRPKYTTWSIVEVLNALECFVYQSGEPDSWETSQANAFCRALQDTLVRALPRYNDGPWAITRASVPLTLTRPA</sequence>
<reference evidence="2 3" key="1">
    <citation type="submission" date="2015-10" db="EMBL/GenBank/DDBJ databases">
        <title>Mycobacterium gordonae draft genome assembly.</title>
        <authorList>
            <person name="Ustinova V."/>
            <person name="Smirnova T."/>
            <person name="Blagodatskikh K."/>
            <person name="Varlamov D."/>
            <person name="Larionova E."/>
            <person name="Chernousova L."/>
        </authorList>
    </citation>
    <scope>NUCLEOTIDE SEQUENCE [LARGE SCALE GENOMIC DNA]</scope>
    <source>
        <strain evidence="2 3">CTRI 14-8773</strain>
    </source>
</reference>
<dbReference type="OrthoDB" id="4578443at2"/>
<name>A0A0Q2LVN5_MYCGO</name>
<dbReference type="Proteomes" id="UP000051677">
    <property type="component" value="Unassembled WGS sequence"/>
</dbReference>
<feature type="compositionally biased region" description="Polar residues" evidence="1">
    <location>
        <begin position="1"/>
        <end position="23"/>
    </location>
</feature>
<organism evidence="2 3">
    <name type="scientific">Mycobacterium gordonae</name>
    <dbReference type="NCBI Taxonomy" id="1778"/>
    <lineage>
        <taxon>Bacteria</taxon>
        <taxon>Bacillati</taxon>
        <taxon>Actinomycetota</taxon>
        <taxon>Actinomycetes</taxon>
        <taxon>Mycobacteriales</taxon>
        <taxon>Mycobacteriaceae</taxon>
        <taxon>Mycobacterium</taxon>
    </lineage>
</organism>
<evidence type="ECO:0000313" key="3">
    <source>
        <dbReference type="Proteomes" id="UP000051677"/>
    </source>
</evidence>
<comment type="caution">
    <text evidence="2">The sequence shown here is derived from an EMBL/GenBank/DDBJ whole genome shotgun (WGS) entry which is preliminary data.</text>
</comment>
<proteinExistence type="predicted"/>
<dbReference type="AlphaFoldDB" id="A0A0Q2LVN5"/>
<protein>
    <submittedName>
        <fullName evidence="2">Uncharacterized protein</fullName>
    </submittedName>
</protein>
<gene>
    <name evidence="2" type="ORF">AO501_07330</name>
</gene>
<feature type="region of interest" description="Disordered" evidence="1">
    <location>
        <begin position="1"/>
        <end position="26"/>
    </location>
</feature>
<evidence type="ECO:0000256" key="1">
    <source>
        <dbReference type="SAM" id="MobiDB-lite"/>
    </source>
</evidence>
<evidence type="ECO:0000313" key="2">
    <source>
        <dbReference type="EMBL" id="KQH79961.1"/>
    </source>
</evidence>